<reference evidence="5" key="1">
    <citation type="submission" date="2022-05" db="EMBL/GenBank/DDBJ databases">
        <title>Schlegelella sp. nov., isolated from mangrove soil.</title>
        <authorList>
            <person name="Liu Y."/>
            <person name="Ge X."/>
            <person name="Liu W."/>
        </authorList>
    </citation>
    <scope>NUCLEOTIDE SEQUENCE</scope>
    <source>
        <strain evidence="5">S2-27</strain>
    </source>
</reference>
<keyword evidence="3" id="KW-0808">Transferase</keyword>
<evidence type="ECO:0000256" key="2">
    <source>
        <dbReference type="ARBA" id="ARBA00022898"/>
    </source>
</evidence>
<dbReference type="PANTHER" id="PTHR42885">
    <property type="entry name" value="HISTIDINOL-PHOSPHATE AMINOTRANSFERASE-RELATED"/>
    <property type="match status" value="1"/>
</dbReference>
<protein>
    <recommendedName>
        <fullName evidence="3">Aminotransferase</fullName>
        <ecNumber evidence="3">2.6.1.-</ecNumber>
    </recommendedName>
</protein>
<dbReference type="InterPro" id="IPR015422">
    <property type="entry name" value="PyrdxlP-dep_Trfase_small"/>
</dbReference>
<keyword evidence="2" id="KW-0663">Pyridoxal phosphate</keyword>
<dbReference type="GO" id="GO:0008483">
    <property type="term" value="F:transaminase activity"/>
    <property type="evidence" value="ECO:0007669"/>
    <property type="project" value="UniProtKB-KW"/>
</dbReference>
<dbReference type="InterPro" id="IPR004838">
    <property type="entry name" value="NHTrfase_class1_PyrdxlP-BS"/>
</dbReference>
<name>A0ABT0YUP3_9BURK</name>
<evidence type="ECO:0000256" key="3">
    <source>
        <dbReference type="RuleBase" id="RU000481"/>
    </source>
</evidence>
<comment type="cofactor">
    <cofactor evidence="1 3">
        <name>pyridoxal 5'-phosphate</name>
        <dbReference type="ChEBI" id="CHEBI:597326"/>
    </cofactor>
</comment>
<evidence type="ECO:0000313" key="6">
    <source>
        <dbReference type="Proteomes" id="UP001165541"/>
    </source>
</evidence>
<dbReference type="Proteomes" id="UP001165541">
    <property type="component" value="Unassembled WGS sequence"/>
</dbReference>
<feature type="domain" description="Aminotransferase class I/classII large" evidence="4">
    <location>
        <begin position="75"/>
        <end position="283"/>
    </location>
</feature>
<keyword evidence="3 5" id="KW-0032">Aminotransferase</keyword>
<evidence type="ECO:0000256" key="1">
    <source>
        <dbReference type="ARBA" id="ARBA00001933"/>
    </source>
</evidence>
<evidence type="ECO:0000259" key="4">
    <source>
        <dbReference type="Pfam" id="PF00155"/>
    </source>
</evidence>
<dbReference type="SUPFAM" id="SSF53383">
    <property type="entry name" value="PLP-dependent transferases"/>
    <property type="match status" value="1"/>
</dbReference>
<keyword evidence="6" id="KW-1185">Reference proteome</keyword>
<dbReference type="Gene3D" id="3.90.1150.10">
    <property type="entry name" value="Aspartate Aminotransferase, domain 1"/>
    <property type="match status" value="1"/>
</dbReference>
<comment type="similarity">
    <text evidence="3">Belongs to the class-I pyridoxal-phosphate-dependent aminotransferase family.</text>
</comment>
<sequence length="338" mass="36955">MSWPWPRVPHGADLARARSLYGEPALGWMDLSTGIHPRGWPAEACRVSEAAWRELPAPPRQVLDAFERYYGAGAWPVAGSQAVIQALPRVWRRLRGAAVVEVLAPSYGEHAARWSLEGHAVRLTAAQHLGRERADVMVMALPNNPTGERCSSIRLHQLAAACEWLVVDAAFADADDGDHGMRMPANAIVLRSLGKFFGLAGLRVGAVLAPEPWRAALIAELGPWAVSGPGLEVAAAALSDARWQHDARQWLAAQSRALGERLSRHGLAHQGTALFRTARLPQARALHEGLARAGIWTRLFELRDPEPYEAVRFGLPADERALQRLDLALGKVLEEMSK</sequence>
<dbReference type="EMBL" id="JAMKFE010000012">
    <property type="protein sequence ID" value="MCM5681543.1"/>
    <property type="molecule type" value="Genomic_DNA"/>
</dbReference>
<gene>
    <name evidence="5" type="ORF">M8A51_18610</name>
</gene>
<evidence type="ECO:0000313" key="5">
    <source>
        <dbReference type="EMBL" id="MCM5681543.1"/>
    </source>
</evidence>
<dbReference type="Gene3D" id="3.40.640.10">
    <property type="entry name" value="Type I PLP-dependent aspartate aminotransferase-like (Major domain)"/>
    <property type="match status" value="1"/>
</dbReference>
<dbReference type="InterPro" id="IPR015424">
    <property type="entry name" value="PyrdxlP-dep_Trfase"/>
</dbReference>
<dbReference type="PROSITE" id="PS00105">
    <property type="entry name" value="AA_TRANSFER_CLASS_1"/>
    <property type="match status" value="1"/>
</dbReference>
<dbReference type="PANTHER" id="PTHR42885:SF1">
    <property type="entry name" value="THREONINE-PHOSPHATE DECARBOXYLASE"/>
    <property type="match status" value="1"/>
</dbReference>
<organism evidence="5 6">
    <name type="scientific">Caldimonas mangrovi</name>
    <dbReference type="NCBI Taxonomy" id="2944811"/>
    <lineage>
        <taxon>Bacteria</taxon>
        <taxon>Pseudomonadati</taxon>
        <taxon>Pseudomonadota</taxon>
        <taxon>Betaproteobacteria</taxon>
        <taxon>Burkholderiales</taxon>
        <taxon>Sphaerotilaceae</taxon>
        <taxon>Caldimonas</taxon>
    </lineage>
</organism>
<dbReference type="InterPro" id="IPR015421">
    <property type="entry name" value="PyrdxlP-dep_Trfase_major"/>
</dbReference>
<dbReference type="Pfam" id="PF00155">
    <property type="entry name" value="Aminotran_1_2"/>
    <property type="match status" value="1"/>
</dbReference>
<dbReference type="RefSeq" id="WP_251780022.1">
    <property type="nucleotide sequence ID" value="NZ_JAMKFE010000012.1"/>
</dbReference>
<dbReference type="InterPro" id="IPR004839">
    <property type="entry name" value="Aminotransferase_I/II_large"/>
</dbReference>
<comment type="caution">
    <text evidence="5">The sequence shown here is derived from an EMBL/GenBank/DDBJ whole genome shotgun (WGS) entry which is preliminary data.</text>
</comment>
<proteinExistence type="inferred from homology"/>
<accession>A0ABT0YUP3</accession>
<dbReference type="EC" id="2.6.1.-" evidence="3"/>